<evidence type="ECO:0000256" key="6">
    <source>
        <dbReference type="ARBA" id="ARBA00023136"/>
    </source>
</evidence>
<dbReference type="Gene3D" id="2.40.50.100">
    <property type="match status" value="1"/>
</dbReference>
<dbReference type="InterPro" id="IPR003593">
    <property type="entry name" value="AAA+_ATPase"/>
</dbReference>
<dbReference type="PANTHER" id="PTHR43875">
    <property type="entry name" value="MALTODEXTRIN IMPORT ATP-BINDING PROTEIN MSMX"/>
    <property type="match status" value="1"/>
</dbReference>
<dbReference type="InterPro" id="IPR027417">
    <property type="entry name" value="P-loop_NTPase"/>
</dbReference>
<proteinExistence type="predicted"/>
<gene>
    <name evidence="8" type="ORF">GCM10010970_18870</name>
</gene>
<evidence type="ECO:0000256" key="5">
    <source>
        <dbReference type="ARBA" id="ARBA00022840"/>
    </source>
</evidence>
<dbReference type="EMBL" id="BMLX01000002">
    <property type="protein sequence ID" value="GGP21111.1"/>
    <property type="molecule type" value="Genomic_DNA"/>
</dbReference>
<dbReference type="PROSITE" id="PS00211">
    <property type="entry name" value="ABC_TRANSPORTER_1"/>
    <property type="match status" value="1"/>
</dbReference>
<sequence length="397" mass="42782">MRLVSTAPPGYVSRVLLIEEGGHVASVSLQNVCKIFDNNPPTINDVSLEIADGEFCVFVGPSGCGKSTLLRMIAGLETVTSGELFIGGKRVNELAPSERDVAMVFQNYALYPHLTVAQNMGFGLRLAGVSREEIDQRVGGIASMLQIERFLDSRPRVLSGGQRQRVAIGRALVREPEVFLFDEPLSNLDASLRTQMRVEIARLHRQYAKASAIYVTHDQVEAMTLADKIVLLHSGAEVAKYGSVAQIGSPLDLYEHPRNRFVAGFIGSPKMNFIPGRVTAISNAGVEVTTADGFVLRAAVNPGALTVGAEVTFGIRPEHVEPGQTGGANVFVREVQWVERLGESTYAYLRGDTATPLIARLPASSSVKTGEQLAVYAPAHCAHLFDADGIALQRLAS</sequence>
<evidence type="ECO:0000256" key="1">
    <source>
        <dbReference type="ARBA" id="ARBA00022448"/>
    </source>
</evidence>
<dbReference type="NCBIfam" id="NF008653">
    <property type="entry name" value="PRK11650.1"/>
    <property type="match status" value="1"/>
</dbReference>
<dbReference type="InterPro" id="IPR015855">
    <property type="entry name" value="ABC_transpr_MalK-like"/>
</dbReference>
<dbReference type="InterPro" id="IPR040582">
    <property type="entry name" value="OB_MalK-like"/>
</dbReference>
<dbReference type="CDD" id="cd03301">
    <property type="entry name" value="ABC_MalK_N"/>
    <property type="match status" value="1"/>
</dbReference>
<dbReference type="GO" id="GO:0005524">
    <property type="term" value="F:ATP binding"/>
    <property type="evidence" value="ECO:0007669"/>
    <property type="project" value="UniProtKB-KW"/>
</dbReference>
<keyword evidence="1" id="KW-0813">Transport</keyword>
<dbReference type="InterPro" id="IPR017871">
    <property type="entry name" value="ABC_transporter-like_CS"/>
</dbReference>
<keyword evidence="5 8" id="KW-0067">ATP-binding</keyword>
<evidence type="ECO:0000256" key="3">
    <source>
        <dbReference type="ARBA" id="ARBA00022519"/>
    </source>
</evidence>
<keyword evidence="6" id="KW-0472">Membrane</keyword>
<dbReference type="PROSITE" id="PS50893">
    <property type="entry name" value="ABC_TRANSPORTER_2"/>
    <property type="match status" value="1"/>
</dbReference>
<evidence type="ECO:0000259" key="7">
    <source>
        <dbReference type="PROSITE" id="PS50893"/>
    </source>
</evidence>
<dbReference type="InterPro" id="IPR012340">
    <property type="entry name" value="NA-bd_OB-fold"/>
</dbReference>
<dbReference type="Proteomes" id="UP000637267">
    <property type="component" value="Unassembled WGS sequence"/>
</dbReference>
<keyword evidence="3" id="KW-0997">Cell inner membrane</keyword>
<dbReference type="Gene3D" id="3.40.50.300">
    <property type="entry name" value="P-loop containing nucleotide triphosphate hydrolases"/>
    <property type="match status" value="1"/>
</dbReference>
<evidence type="ECO:0000313" key="8">
    <source>
        <dbReference type="EMBL" id="GGP21111.1"/>
    </source>
</evidence>
<keyword evidence="2" id="KW-1003">Cell membrane</keyword>
<evidence type="ECO:0000256" key="4">
    <source>
        <dbReference type="ARBA" id="ARBA00022741"/>
    </source>
</evidence>
<dbReference type="RefSeq" id="WP_308433862.1">
    <property type="nucleotide sequence ID" value="NZ_BMLX01000002.1"/>
</dbReference>
<dbReference type="Pfam" id="PF17912">
    <property type="entry name" value="OB_MalK"/>
    <property type="match status" value="1"/>
</dbReference>
<keyword evidence="4" id="KW-0547">Nucleotide-binding</keyword>
<evidence type="ECO:0000313" key="9">
    <source>
        <dbReference type="Proteomes" id="UP000637267"/>
    </source>
</evidence>
<comment type="caution">
    <text evidence="8">The sequence shown here is derived from an EMBL/GenBank/DDBJ whole genome shotgun (WGS) entry which is preliminary data.</text>
</comment>
<dbReference type="InterPro" id="IPR008995">
    <property type="entry name" value="Mo/tungstate-bd_C_term_dom"/>
</dbReference>
<dbReference type="Gene3D" id="2.40.50.140">
    <property type="entry name" value="Nucleic acid-binding proteins"/>
    <property type="match status" value="1"/>
</dbReference>
<organism evidence="8 9">
    <name type="scientific">Silvimonas iriomotensis</name>
    <dbReference type="NCBI Taxonomy" id="449662"/>
    <lineage>
        <taxon>Bacteria</taxon>
        <taxon>Pseudomonadati</taxon>
        <taxon>Pseudomonadota</taxon>
        <taxon>Betaproteobacteria</taxon>
        <taxon>Neisseriales</taxon>
        <taxon>Chitinibacteraceae</taxon>
        <taxon>Silvimonas</taxon>
    </lineage>
</organism>
<dbReference type="SMART" id="SM00382">
    <property type="entry name" value="AAA"/>
    <property type="match status" value="1"/>
</dbReference>
<dbReference type="PANTHER" id="PTHR43875:SF3">
    <property type="entry name" value="MALTOSE_MALTODEXTRIN IMPORT ATP-BINDING PROTEIN MALK"/>
    <property type="match status" value="1"/>
</dbReference>
<evidence type="ECO:0000256" key="2">
    <source>
        <dbReference type="ARBA" id="ARBA00022475"/>
    </source>
</evidence>
<name>A0ABQ2P8Y6_9NEIS</name>
<dbReference type="SUPFAM" id="SSF50331">
    <property type="entry name" value="MOP-like"/>
    <property type="match status" value="1"/>
</dbReference>
<feature type="domain" description="ABC transporter" evidence="7">
    <location>
        <begin position="27"/>
        <end position="266"/>
    </location>
</feature>
<dbReference type="Pfam" id="PF00005">
    <property type="entry name" value="ABC_tran"/>
    <property type="match status" value="1"/>
</dbReference>
<keyword evidence="9" id="KW-1185">Reference proteome</keyword>
<dbReference type="SUPFAM" id="SSF52540">
    <property type="entry name" value="P-loop containing nucleoside triphosphate hydrolases"/>
    <property type="match status" value="1"/>
</dbReference>
<dbReference type="InterPro" id="IPR047641">
    <property type="entry name" value="ABC_transpr_MalK/UgpC-like"/>
</dbReference>
<dbReference type="InterPro" id="IPR003439">
    <property type="entry name" value="ABC_transporter-like_ATP-bd"/>
</dbReference>
<accession>A0ABQ2P8Y6</accession>
<protein>
    <submittedName>
        <fullName evidence="8">ABC transporter ATP-binding protein</fullName>
    </submittedName>
</protein>
<reference evidence="9" key="1">
    <citation type="journal article" date="2019" name="Int. J. Syst. Evol. Microbiol.">
        <title>The Global Catalogue of Microorganisms (GCM) 10K type strain sequencing project: providing services to taxonomists for standard genome sequencing and annotation.</title>
        <authorList>
            <consortium name="The Broad Institute Genomics Platform"/>
            <consortium name="The Broad Institute Genome Sequencing Center for Infectious Disease"/>
            <person name="Wu L."/>
            <person name="Ma J."/>
        </authorList>
    </citation>
    <scope>NUCLEOTIDE SEQUENCE [LARGE SCALE GENOMIC DNA]</scope>
    <source>
        <strain evidence="9">CGMCC 1.8859</strain>
    </source>
</reference>